<dbReference type="InterPro" id="IPR009467">
    <property type="entry name" value="Glycolipid-bd_prot_put"/>
</dbReference>
<evidence type="ECO:0000256" key="1">
    <source>
        <dbReference type="SAM" id="Coils"/>
    </source>
</evidence>
<dbReference type="AlphaFoldDB" id="A0A1K1QMI0"/>
<dbReference type="SUPFAM" id="SSF159275">
    <property type="entry name" value="PA1994-like"/>
    <property type="match status" value="1"/>
</dbReference>
<keyword evidence="1" id="KW-0175">Coiled coil</keyword>
<dbReference type="Pfam" id="PF06475">
    <property type="entry name" value="Glycolipid_bind"/>
    <property type="match status" value="1"/>
</dbReference>
<organism evidence="2 4">
    <name type="scientific">Chitinophaga sancti</name>
    <dbReference type="NCBI Taxonomy" id="1004"/>
    <lineage>
        <taxon>Bacteria</taxon>
        <taxon>Pseudomonadati</taxon>
        <taxon>Bacteroidota</taxon>
        <taxon>Chitinophagia</taxon>
        <taxon>Chitinophagales</taxon>
        <taxon>Chitinophagaceae</taxon>
        <taxon>Chitinophaga</taxon>
    </lineage>
</organism>
<proteinExistence type="predicted"/>
<dbReference type="OrthoDB" id="9814791at2"/>
<evidence type="ECO:0000313" key="3">
    <source>
        <dbReference type="EMBL" id="WQG89263.1"/>
    </source>
</evidence>
<dbReference type="Proteomes" id="UP001326715">
    <property type="component" value="Chromosome"/>
</dbReference>
<protein>
    <submittedName>
        <fullName evidence="3">Glycolipid-binding domain-containing protein</fullName>
    </submittedName>
</protein>
<reference evidence="3 5" key="2">
    <citation type="submission" date="2023-11" db="EMBL/GenBank/DDBJ databases">
        <title>MicrobeMod: A computational toolkit for identifying prokaryotic methylation and restriction-modification with nanopore sequencing.</title>
        <authorList>
            <person name="Crits-Christoph A."/>
            <person name="Kang S.C."/>
            <person name="Lee H."/>
            <person name="Ostrov N."/>
        </authorList>
    </citation>
    <scope>NUCLEOTIDE SEQUENCE [LARGE SCALE GENOMIC DNA]</scope>
    <source>
        <strain evidence="3 5">ATCC 23090</strain>
    </source>
</reference>
<keyword evidence="5" id="KW-1185">Reference proteome</keyword>
<gene>
    <name evidence="2" type="ORF">SAMN05661012_02921</name>
    <name evidence="3" type="ORF">SR876_30495</name>
</gene>
<accession>A0A1K1QMI0</accession>
<evidence type="ECO:0000313" key="5">
    <source>
        <dbReference type="Proteomes" id="UP001326715"/>
    </source>
</evidence>
<feature type="coiled-coil region" evidence="1">
    <location>
        <begin position="63"/>
        <end position="90"/>
    </location>
</feature>
<name>A0A1K1QMI0_9BACT</name>
<dbReference type="EMBL" id="CP140154">
    <property type="protein sequence ID" value="WQG89263.1"/>
    <property type="molecule type" value="Genomic_DNA"/>
</dbReference>
<dbReference type="RefSeq" id="WP_072361342.1">
    <property type="nucleotide sequence ID" value="NZ_CBHWAX010000105.1"/>
</dbReference>
<evidence type="ECO:0000313" key="4">
    <source>
        <dbReference type="Proteomes" id="UP000183788"/>
    </source>
</evidence>
<dbReference type="Proteomes" id="UP000183788">
    <property type="component" value="Unassembled WGS sequence"/>
</dbReference>
<reference evidence="2 4" key="1">
    <citation type="submission" date="2016-11" db="EMBL/GenBank/DDBJ databases">
        <authorList>
            <person name="Jaros S."/>
            <person name="Januszkiewicz K."/>
            <person name="Wedrychowicz H."/>
        </authorList>
    </citation>
    <scope>NUCLEOTIDE SEQUENCE [LARGE SCALE GENOMIC DNA]</scope>
    <source>
        <strain evidence="2 4">DSM 784</strain>
    </source>
</reference>
<sequence length="182" mass="21422">MQKIKVWKNSRLNMTEFVSIEKGEMTTVKGYITGEGYEKPWQVRYTLTLNPRWEAQAVFIDVMSEQNYTIELYKNELQQWLNEKGEHLQAFDGCVDVDISFTPFTNTLPINRLQLTKGEGQDIRVVYVDVRHGVVKTVKQRYLNKGNQIYKYENEDSGYISELIVDKEGYVIDYPGIWQQIY</sequence>
<dbReference type="STRING" id="1004.SAMN05661012_02921"/>
<evidence type="ECO:0000313" key="2">
    <source>
        <dbReference type="EMBL" id="SFW60916.1"/>
    </source>
</evidence>
<dbReference type="EMBL" id="FPIZ01000008">
    <property type="protein sequence ID" value="SFW60916.1"/>
    <property type="molecule type" value="Genomic_DNA"/>
</dbReference>